<evidence type="ECO:0000256" key="1">
    <source>
        <dbReference type="ARBA" id="ARBA00022660"/>
    </source>
</evidence>
<organism evidence="4">
    <name type="scientific">Solibacter usitatus (strain Ellin6076)</name>
    <dbReference type="NCBI Taxonomy" id="234267"/>
    <lineage>
        <taxon>Bacteria</taxon>
        <taxon>Pseudomonadati</taxon>
        <taxon>Acidobacteriota</taxon>
        <taxon>Terriglobia</taxon>
        <taxon>Bryobacterales</taxon>
        <taxon>Solibacteraceae</taxon>
        <taxon>Candidatus Solibacter</taxon>
    </lineage>
</organism>
<keyword evidence="2" id="KW-0812">Transmembrane</keyword>
<keyword evidence="1" id="KW-0679">Respiratory chain</keyword>
<feature type="domain" description="Cytochrome oxidase subunit I profile" evidence="3">
    <location>
        <begin position="29"/>
        <end position="465"/>
    </location>
</feature>
<dbReference type="SUPFAM" id="SSF81442">
    <property type="entry name" value="Cytochrome c oxidase subunit I-like"/>
    <property type="match status" value="1"/>
</dbReference>
<dbReference type="PANTHER" id="PTHR10422:SF29">
    <property type="entry name" value="CYTOCHROME C OXIDASE SUBUNIT 1 HOMOLOG, BACTEROID"/>
    <property type="match status" value="1"/>
</dbReference>
<feature type="transmembrane region" description="Helical" evidence="2">
    <location>
        <begin position="34"/>
        <end position="53"/>
    </location>
</feature>
<dbReference type="eggNOG" id="COG3278">
    <property type="taxonomic scope" value="Bacteria"/>
</dbReference>
<accession>Q021A9</accession>
<dbReference type="InterPro" id="IPR036927">
    <property type="entry name" value="Cyt_c_oxase-like_su1_sf"/>
</dbReference>
<feature type="transmembrane region" description="Helical" evidence="2">
    <location>
        <begin position="73"/>
        <end position="94"/>
    </location>
</feature>
<evidence type="ECO:0000313" key="4">
    <source>
        <dbReference type="EMBL" id="ABJ84480.1"/>
    </source>
</evidence>
<reference evidence="4" key="1">
    <citation type="submission" date="2006-10" db="EMBL/GenBank/DDBJ databases">
        <title>Complete sequence of Solibacter usitatus Ellin6076.</title>
        <authorList>
            <consortium name="US DOE Joint Genome Institute"/>
            <person name="Copeland A."/>
            <person name="Lucas S."/>
            <person name="Lapidus A."/>
            <person name="Barry K."/>
            <person name="Detter J.C."/>
            <person name="Glavina del Rio T."/>
            <person name="Hammon N."/>
            <person name="Israni S."/>
            <person name="Dalin E."/>
            <person name="Tice H."/>
            <person name="Pitluck S."/>
            <person name="Thompson L.S."/>
            <person name="Brettin T."/>
            <person name="Bruce D."/>
            <person name="Han C."/>
            <person name="Tapia R."/>
            <person name="Gilna P."/>
            <person name="Schmutz J."/>
            <person name="Larimer F."/>
            <person name="Land M."/>
            <person name="Hauser L."/>
            <person name="Kyrpides N."/>
            <person name="Mikhailova N."/>
            <person name="Janssen P.H."/>
            <person name="Kuske C.R."/>
            <person name="Richardson P."/>
        </authorList>
    </citation>
    <scope>NUCLEOTIDE SEQUENCE</scope>
    <source>
        <strain evidence="4">Ellin6076</strain>
    </source>
</reference>
<dbReference type="InterPro" id="IPR000883">
    <property type="entry name" value="Cyt_C_Oxase_1"/>
</dbReference>
<feature type="transmembrane region" description="Helical" evidence="2">
    <location>
        <begin position="173"/>
        <end position="197"/>
    </location>
</feature>
<dbReference type="GO" id="GO:0015990">
    <property type="term" value="P:electron transport coupled proton transport"/>
    <property type="evidence" value="ECO:0007669"/>
    <property type="project" value="TreeGrafter"/>
</dbReference>
<feature type="transmembrane region" description="Helical" evidence="2">
    <location>
        <begin position="311"/>
        <end position="330"/>
    </location>
</feature>
<sequence length="465" mass="52189" precursor="true">MPQDSVQSTATYPAAPAAVAHEDTTAKWFLISSVMYFVIVGIIAVTIAAKFVWPSLLGTVQYLTYGRLRPLHVNGMLFGWLLAADMGLAYFIVPRLCGVKLWSEKLGVATAVLWNVIILGAVVSLLAGWNQGLEYAELPMFLDILVVIAWIMFGANIFGTIMTRKYEQMYVSLWYIMGTILWTAFVYLTGNFAVLFATGVNQANLNWMYVHNAVGLIFTPIGLAIAYYMIPKASDTPLHSHKLSMIGFWSLAFVYVWTGAHHMLHGPISQWLQTIAIAFSVMLLIPVWAVVHNFFATMQGQWHQLRENVPLKFLMSGVVFYLLTCFQGPMHSLRTVNAIVSKTDWIPGHAHMAVLGCFSFFAIAGTYYTVPRVFKTSLFSDLLANWSFWFLMIGGLGFFVTLWIGGFWQGWQWNNPSIPFIDTVVALKPIWLVRFFSGTLMLTGIVLFAYNILATIVGVRRTSEC</sequence>
<feature type="transmembrane region" description="Helical" evidence="2">
    <location>
        <begin position="209"/>
        <end position="230"/>
    </location>
</feature>
<proteinExistence type="predicted"/>
<keyword evidence="2" id="KW-1133">Transmembrane helix</keyword>
<feature type="transmembrane region" description="Helical" evidence="2">
    <location>
        <begin position="141"/>
        <end position="161"/>
    </location>
</feature>
<feature type="transmembrane region" description="Helical" evidence="2">
    <location>
        <begin position="431"/>
        <end position="453"/>
    </location>
</feature>
<dbReference type="Pfam" id="PF00115">
    <property type="entry name" value="COX1"/>
    <property type="match status" value="1"/>
</dbReference>
<dbReference type="GO" id="GO:0009060">
    <property type="term" value="P:aerobic respiration"/>
    <property type="evidence" value="ECO:0007669"/>
    <property type="project" value="InterPro"/>
</dbReference>
<dbReference type="EMBL" id="CP000473">
    <property type="protein sequence ID" value="ABJ84480.1"/>
    <property type="molecule type" value="Genomic_DNA"/>
</dbReference>
<dbReference type="PANTHER" id="PTHR10422">
    <property type="entry name" value="CYTOCHROME C OXIDASE SUBUNIT 1"/>
    <property type="match status" value="1"/>
</dbReference>
<dbReference type="Gene3D" id="1.20.210.10">
    <property type="entry name" value="Cytochrome c oxidase-like, subunit I domain"/>
    <property type="match status" value="1"/>
</dbReference>
<evidence type="ECO:0000256" key="2">
    <source>
        <dbReference type="SAM" id="Phobius"/>
    </source>
</evidence>
<feature type="transmembrane region" description="Helical" evidence="2">
    <location>
        <begin position="350"/>
        <end position="370"/>
    </location>
</feature>
<evidence type="ECO:0000259" key="3">
    <source>
        <dbReference type="PROSITE" id="PS50855"/>
    </source>
</evidence>
<name>Q021A9_SOLUE</name>
<dbReference type="STRING" id="234267.Acid_3507"/>
<dbReference type="HOGENOM" id="CLU_017702_3_4_0"/>
<dbReference type="GO" id="GO:0022904">
    <property type="term" value="P:respiratory electron transport chain"/>
    <property type="evidence" value="ECO:0007669"/>
    <property type="project" value="TreeGrafter"/>
</dbReference>
<gene>
    <name evidence="4" type="ordered locus">Acid_3507</name>
</gene>
<keyword evidence="1" id="KW-0813">Transport</keyword>
<feature type="transmembrane region" description="Helical" evidence="2">
    <location>
        <begin position="270"/>
        <end position="291"/>
    </location>
</feature>
<protein>
    <submittedName>
        <fullName evidence="4">Cytochrome c oxidase, subunit I</fullName>
    </submittedName>
</protein>
<dbReference type="GO" id="GO:0004129">
    <property type="term" value="F:cytochrome-c oxidase activity"/>
    <property type="evidence" value="ECO:0007669"/>
    <property type="project" value="InterPro"/>
</dbReference>
<feature type="transmembrane region" description="Helical" evidence="2">
    <location>
        <begin position="382"/>
        <end position="411"/>
    </location>
</feature>
<dbReference type="GO" id="GO:0020037">
    <property type="term" value="F:heme binding"/>
    <property type="evidence" value="ECO:0007669"/>
    <property type="project" value="InterPro"/>
</dbReference>
<keyword evidence="1" id="KW-0249">Electron transport</keyword>
<dbReference type="KEGG" id="sus:Acid_3507"/>
<dbReference type="PROSITE" id="PS50855">
    <property type="entry name" value="COX1"/>
    <property type="match status" value="1"/>
</dbReference>
<dbReference type="OrthoDB" id="9811395at2"/>
<dbReference type="GO" id="GO:0016020">
    <property type="term" value="C:membrane"/>
    <property type="evidence" value="ECO:0007669"/>
    <property type="project" value="InterPro"/>
</dbReference>
<feature type="transmembrane region" description="Helical" evidence="2">
    <location>
        <begin position="242"/>
        <end position="264"/>
    </location>
</feature>
<feature type="transmembrane region" description="Helical" evidence="2">
    <location>
        <begin position="106"/>
        <end position="129"/>
    </location>
</feature>
<dbReference type="InParanoid" id="Q021A9"/>
<keyword evidence="2" id="KW-0472">Membrane</keyword>
<dbReference type="InterPro" id="IPR023616">
    <property type="entry name" value="Cyt_c_oxase-like_su1_dom"/>
</dbReference>
<dbReference type="AlphaFoldDB" id="Q021A9"/>